<proteinExistence type="predicted"/>
<accession>A0A644VZJ8</accession>
<name>A0A644VZJ8_9ZZZZ</name>
<evidence type="ECO:0008006" key="2">
    <source>
        <dbReference type="Google" id="ProtNLM"/>
    </source>
</evidence>
<reference evidence="1" key="1">
    <citation type="submission" date="2019-08" db="EMBL/GenBank/DDBJ databases">
        <authorList>
            <person name="Kucharzyk K."/>
            <person name="Murdoch R.W."/>
            <person name="Higgins S."/>
            <person name="Loffler F."/>
        </authorList>
    </citation>
    <scope>NUCLEOTIDE SEQUENCE</scope>
</reference>
<sequence length="420" mass="46031">MARRTALLTLLIVIMVPLFGVGEAGPIFRIGLVLLDENLEGLAEVVSTSAGTYGSSIYLDARQQQVLLEKEKKSLEQKRLDAIHAAYGKQDAGILNTALRVEQQELGDVPNIRTCEYTIEAYDEALAALVRSDEQALVWFMQHRLYDGLFLIQSEKLGDLERIRIEFVSTDRILLLDRLVQYGSYQSLGSELDEQIFRLFAAPDQGALLFEKGIGAFSVFVDGAKEAVADSPIFLDSGAHELLISAEGYETSLLSVVLEPKKIKVLSFSLEKIKHPVLQINSTSGKANWFVDGRQAGIGLSISLADPSYPLVLTGTKDGFANRIIQLDTPVKKLEVAFQPVLLSDEVLVLESQKDFYKRLRNTILLFGAYVGCTALSKTFNSTEPLWQVGLVATSSLALVSGVALVMELASYAARSGSSF</sequence>
<gene>
    <name evidence="1" type="ORF">SDC9_43108</name>
</gene>
<evidence type="ECO:0000313" key="1">
    <source>
        <dbReference type="EMBL" id="MPL96924.1"/>
    </source>
</evidence>
<organism evidence="1">
    <name type="scientific">bioreactor metagenome</name>
    <dbReference type="NCBI Taxonomy" id="1076179"/>
    <lineage>
        <taxon>unclassified sequences</taxon>
        <taxon>metagenomes</taxon>
        <taxon>ecological metagenomes</taxon>
    </lineage>
</organism>
<dbReference type="AlphaFoldDB" id="A0A644VZJ8"/>
<comment type="caution">
    <text evidence="1">The sequence shown here is derived from an EMBL/GenBank/DDBJ whole genome shotgun (WGS) entry which is preliminary data.</text>
</comment>
<dbReference type="EMBL" id="VSSQ01000532">
    <property type="protein sequence ID" value="MPL96924.1"/>
    <property type="molecule type" value="Genomic_DNA"/>
</dbReference>
<protein>
    <recommendedName>
        <fullName evidence="2">PEGA domain-containing protein</fullName>
    </recommendedName>
</protein>